<keyword evidence="2" id="KW-0131">Cell cycle</keyword>
<dbReference type="HOGENOM" id="CLU_2008035_0_0_1"/>
<evidence type="ECO:0000256" key="2">
    <source>
        <dbReference type="ARBA" id="ARBA00023306"/>
    </source>
</evidence>
<dbReference type="PANTHER" id="PTHR33142:SF105">
    <property type="match status" value="1"/>
</dbReference>
<dbReference type="KEGG" id="mtr:25492359"/>
<keyword evidence="1" id="KW-0649">Protein kinase inhibitor</keyword>
<accession>A0A072UJU5</accession>
<dbReference type="GO" id="GO:0004860">
    <property type="term" value="F:protein kinase inhibitor activity"/>
    <property type="evidence" value="ECO:0007669"/>
    <property type="project" value="UniProtKB-KW"/>
</dbReference>
<dbReference type="InterPro" id="IPR040389">
    <property type="entry name" value="SMR"/>
</dbReference>
<feature type="region of interest" description="Disordered" evidence="3">
    <location>
        <begin position="80"/>
        <end position="112"/>
    </location>
</feature>
<dbReference type="Proteomes" id="UP000265566">
    <property type="component" value="Chromosome 4"/>
</dbReference>
<organism evidence="4 7">
    <name type="scientific">Medicago truncatula</name>
    <name type="common">Barrel medic</name>
    <name type="synonym">Medicago tribuloides</name>
    <dbReference type="NCBI Taxonomy" id="3880"/>
    <lineage>
        <taxon>Eukaryota</taxon>
        <taxon>Viridiplantae</taxon>
        <taxon>Streptophyta</taxon>
        <taxon>Embryophyta</taxon>
        <taxon>Tracheophyta</taxon>
        <taxon>Spermatophyta</taxon>
        <taxon>Magnoliopsida</taxon>
        <taxon>eudicotyledons</taxon>
        <taxon>Gunneridae</taxon>
        <taxon>Pentapetalae</taxon>
        <taxon>rosids</taxon>
        <taxon>fabids</taxon>
        <taxon>Fabales</taxon>
        <taxon>Fabaceae</taxon>
        <taxon>Papilionoideae</taxon>
        <taxon>50 kb inversion clade</taxon>
        <taxon>NPAAA clade</taxon>
        <taxon>Hologalegina</taxon>
        <taxon>IRL clade</taxon>
        <taxon>Trifolieae</taxon>
        <taxon>Medicago</taxon>
    </lineage>
</organism>
<sequence length="150" mass="17484">MCEDNILIRRSLSLSYIFVICVTSYMSTTRSEETQIPRHMEESIIKQEKREQEEEEEANIPKPIQVEEVIFEELEECKTPTSSSNKIPIVEKCPPAPKKKRKSSISPNSCMMKRSSATQLKYDVKAEEVDSFFQSMFEVTKVINKRRRTI</sequence>
<proteinExistence type="predicted"/>
<name>A0A072UJU5_MEDTR</name>
<evidence type="ECO:0000313" key="6">
    <source>
        <dbReference type="EnsemblPlants" id="KEH29942"/>
    </source>
</evidence>
<dbReference type="Gramene" id="rna22954">
    <property type="protein sequence ID" value="RHN60614.1"/>
    <property type="gene ID" value="gene22954"/>
</dbReference>
<reference evidence="5" key="4">
    <citation type="journal article" date="2018" name="Nat. Plants">
        <title>Whole-genome landscape of Medicago truncatula symbiotic genes.</title>
        <authorList>
            <person name="Pecrix Y."/>
            <person name="Gamas P."/>
            <person name="Carrere S."/>
        </authorList>
    </citation>
    <scope>NUCLEOTIDE SEQUENCE</scope>
    <source>
        <tissue evidence="5">Leaves</tissue>
    </source>
</reference>
<dbReference type="AlphaFoldDB" id="A0A072UJU5"/>
<gene>
    <name evidence="6" type="primary">25492359</name>
    <name evidence="4" type="ordered locus">MTR_4g056580</name>
    <name evidence="5" type="ORF">MtrunA17_Chr4g0027751</name>
</gene>
<dbReference type="EMBL" id="CM001220">
    <property type="protein sequence ID" value="KEH29942.1"/>
    <property type="molecule type" value="Genomic_DNA"/>
</dbReference>
<protein>
    <submittedName>
        <fullName evidence="4 6">Uncharacterized protein</fullName>
    </submittedName>
</protein>
<dbReference type="PANTHER" id="PTHR33142">
    <property type="entry name" value="CYCLIN-DEPENDENT PROTEIN KINASE INHIBITOR SMR13"/>
    <property type="match status" value="1"/>
</dbReference>
<dbReference type="Proteomes" id="UP000002051">
    <property type="component" value="Chromosome 4"/>
</dbReference>
<evidence type="ECO:0000256" key="1">
    <source>
        <dbReference type="ARBA" id="ARBA00023013"/>
    </source>
</evidence>
<dbReference type="GO" id="GO:0032875">
    <property type="term" value="P:regulation of DNA endoreduplication"/>
    <property type="evidence" value="ECO:0007669"/>
    <property type="project" value="InterPro"/>
</dbReference>
<evidence type="ECO:0000313" key="5">
    <source>
        <dbReference type="EMBL" id="RHN60614.1"/>
    </source>
</evidence>
<evidence type="ECO:0000256" key="3">
    <source>
        <dbReference type="SAM" id="MobiDB-lite"/>
    </source>
</evidence>
<dbReference type="OrthoDB" id="662905at2759"/>
<reference evidence="4 7" key="2">
    <citation type="journal article" date="2014" name="BMC Genomics">
        <title>An improved genome release (version Mt4.0) for the model legume Medicago truncatula.</title>
        <authorList>
            <person name="Tang H."/>
            <person name="Krishnakumar V."/>
            <person name="Bidwell S."/>
            <person name="Rosen B."/>
            <person name="Chan A."/>
            <person name="Zhou S."/>
            <person name="Gentzbittel L."/>
            <person name="Childs K.L."/>
            <person name="Yandell M."/>
            <person name="Gundlach H."/>
            <person name="Mayer K.F."/>
            <person name="Schwartz D.C."/>
            <person name="Town C.D."/>
        </authorList>
    </citation>
    <scope>GENOME REANNOTATION</scope>
    <source>
        <strain evidence="4">A17</strain>
        <strain evidence="6 7">cv. Jemalong A17</strain>
    </source>
</reference>
<keyword evidence="7" id="KW-1185">Reference proteome</keyword>
<dbReference type="EnsemblPlants" id="KEH29942">
    <property type="protein sequence ID" value="KEH29942"/>
    <property type="gene ID" value="MTR_4g056580"/>
</dbReference>
<reference evidence="6" key="3">
    <citation type="submission" date="2015-04" db="UniProtKB">
        <authorList>
            <consortium name="EnsemblPlants"/>
        </authorList>
    </citation>
    <scope>IDENTIFICATION</scope>
    <source>
        <strain evidence="6">cv. Jemalong A17</strain>
    </source>
</reference>
<dbReference type="EMBL" id="PSQE01000004">
    <property type="protein sequence ID" value="RHN60614.1"/>
    <property type="molecule type" value="Genomic_DNA"/>
</dbReference>
<evidence type="ECO:0000313" key="4">
    <source>
        <dbReference type="EMBL" id="KEH29942.1"/>
    </source>
</evidence>
<reference evidence="4 7" key="1">
    <citation type="journal article" date="2011" name="Nature">
        <title>The Medicago genome provides insight into the evolution of rhizobial symbioses.</title>
        <authorList>
            <person name="Young N.D."/>
            <person name="Debelle F."/>
            <person name="Oldroyd G.E."/>
            <person name="Geurts R."/>
            <person name="Cannon S.B."/>
            <person name="Udvardi M.K."/>
            <person name="Benedito V.A."/>
            <person name="Mayer K.F."/>
            <person name="Gouzy J."/>
            <person name="Schoof H."/>
            <person name="Van de Peer Y."/>
            <person name="Proost S."/>
            <person name="Cook D.R."/>
            <person name="Meyers B.C."/>
            <person name="Spannagl M."/>
            <person name="Cheung F."/>
            <person name="De Mita S."/>
            <person name="Krishnakumar V."/>
            <person name="Gundlach H."/>
            <person name="Zhou S."/>
            <person name="Mudge J."/>
            <person name="Bharti A.K."/>
            <person name="Murray J.D."/>
            <person name="Naoumkina M.A."/>
            <person name="Rosen B."/>
            <person name="Silverstein K.A."/>
            <person name="Tang H."/>
            <person name="Rombauts S."/>
            <person name="Zhao P.X."/>
            <person name="Zhou P."/>
            <person name="Barbe V."/>
            <person name="Bardou P."/>
            <person name="Bechner M."/>
            <person name="Bellec A."/>
            <person name="Berger A."/>
            <person name="Berges H."/>
            <person name="Bidwell S."/>
            <person name="Bisseling T."/>
            <person name="Choisne N."/>
            <person name="Couloux A."/>
            <person name="Denny R."/>
            <person name="Deshpande S."/>
            <person name="Dai X."/>
            <person name="Doyle J.J."/>
            <person name="Dudez A.M."/>
            <person name="Farmer A.D."/>
            <person name="Fouteau S."/>
            <person name="Franken C."/>
            <person name="Gibelin C."/>
            <person name="Gish J."/>
            <person name="Goldstein S."/>
            <person name="Gonzalez A.J."/>
            <person name="Green P.J."/>
            <person name="Hallab A."/>
            <person name="Hartog M."/>
            <person name="Hua A."/>
            <person name="Humphray S.J."/>
            <person name="Jeong D.H."/>
            <person name="Jing Y."/>
            <person name="Jocker A."/>
            <person name="Kenton S.M."/>
            <person name="Kim D.J."/>
            <person name="Klee K."/>
            <person name="Lai H."/>
            <person name="Lang C."/>
            <person name="Lin S."/>
            <person name="Macmil S.L."/>
            <person name="Magdelenat G."/>
            <person name="Matthews L."/>
            <person name="McCorrison J."/>
            <person name="Monaghan E.L."/>
            <person name="Mun J.H."/>
            <person name="Najar F.Z."/>
            <person name="Nicholson C."/>
            <person name="Noirot C."/>
            <person name="O'Bleness M."/>
            <person name="Paule C.R."/>
            <person name="Poulain J."/>
            <person name="Prion F."/>
            <person name="Qin B."/>
            <person name="Qu C."/>
            <person name="Retzel E.F."/>
            <person name="Riddle C."/>
            <person name="Sallet E."/>
            <person name="Samain S."/>
            <person name="Samson N."/>
            <person name="Sanders I."/>
            <person name="Saurat O."/>
            <person name="Scarpelli C."/>
            <person name="Schiex T."/>
            <person name="Segurens B."/>
            <person name="Severin A.J."/>
            <person name="Sherrier D.J."/>
            <person name="Shi R."/>
            <person name="Sims S."/>
            <person name="Singer S.R."/>
            <person name="Sinharoy S."/>
            <person name="Sterck L."/>
            <person name="Viollet A."/>
            <person name="Wang B.B."/>
            <person name="Wang K."/>
            <person name="Wang M."/>
            <person name="Wang X."/>
            <person name="Warfsmann J."/>
            <person name="Weissenbach J."/>
            <person name="White D.D."/>
            <person name="White J.D."/>
            <person name="Wiley G.B."/>
            <person name="Wincker P."/>
            <person name="Xing Y."/>
            <person name="Yang L."/>
            <person name="Yao Z."/>
            <person name="Ying F."/>
            <person name="Zhai J."/>
            <person name="Zhou L."/>
            <person name="Zuber A."/>
            <person name="Denarie J."/>
            <person name="Dixon R.A."/>
            <person name="May G.D."/>
            <person name="Schwartz D.C."/>
            <person name="Rogers J."/>
            <person name="Quetier F."/>
            <person name="Town C.D."/>
            <person name="Roe B.A."/>
        </authorList>
    </citation>
    <scope>NUCLEOTIDE SEQUENCE [LARGE SCALE GENOMIC DNA]</scope>
    <source>
        <strain evidence="4">A17</strain>
        <strain evidence="6 7">cv. Jemalong A17</strain>
    </source>
</reference>
<evidence type="ECO:0000313" key="7">
    <source>
        <dbReference type="Proteomes" id="UP000002051"/>
    </source>
</evidence>